<dbReference type="PROSITE" id="PS50088">
    <property type="entry name" value="ANK_REPEAT"/>
    <property type="match status" value="1"/>
</dbReference>
<dbReference type="PANTHER" id="PTHR24118:SF99">
    <property type="entry name" value="POTE ANKYRIN DOMAIN FAMILY MEMBER 3C-RELATED"/>
    <property type="match status" value="1"/>
</dbReference>
<proteinExistence type="predicted"/>
<reference evidence="2" key="1">
    <citation type="journal article" date="2023" name="G3 (Bethesda)">
        <title>Whole genome assemblies of Zophobas morio and Tenebrio molitor.</title>
        <authorList>
            <person name="Kaur S."/>
            <person name="Stinson S.A."/>
            <person name="diCenzo G.C."/>
        </authorList>
    </citation>
    <scope>NUCLEOTIDE SEQUENCE</scope>
    <source>
        <strain evidence="2">QUZm001</strain>
    </source>
</reference>
<comment type="caution">
    <text evidence="2">The sequence shown here is derived from an EMBL/GenBank/DDBJ whole genome shotgun (WGS) entry which is preliminary data.</text>
</comment>
<evidence type="ECO:0000256" key="1">
    <source>
        <dbReference type="PROSITE-ProRule" id="PRU00023"/>
    </source>
</evidence>
<dbReference type="SMART" id="SM00248">
    <property type="entry name" value="ANK"/>
    <property type="match status" value="4"/>
</dbReference>
<dbReference type="SUPFAM" id="SSF48403">
    <property type="entry name" value="Ankyrin repeat"/>
    <property type="match status" value="1"/>
</dbReference>
<evidence type="ECO:0000313" key="3">
    <source>
        <dbReference type="Proteomes" id="UP001168821"/>
    </source>
</evidence>
<dbReference type="InterPro" id="IPR036770">
    <property type="entry name" value="Ankyrin_rpt-contain_sf"/>
</dbReference>
<sequence length="509" mass="58806">MSAANTSSDLPNDTTSQVISAISGNDVDKLERLVASCAESLAILDDEGNNLLLRSIILDKYGIFDYLLSLNYYDLEATNLNGETALLLSLTRFANQGVFLSEHFAVGLVEKSANIHTLCYNNNTFLHLALQRHQFLISQVLIEKGADINAQNNDGCTPLHMLFNMKTDPDGVSEGVGLMIYYGADASIIDNNGNLPFELAVIYDPSIISVHEHLFFYTFDCYSEYKLSSEVLFELLERKSPLFFQLAECVKEVVFVKNVIFSSMMFFKLEPQVLGVMIDKFDYVIRSVFLSKQPIFWYDFQSTSFHNWEMLINSNLACETVEFLGKIRMELLVAKMIEDQIHPREAMNFIFYLLSYGLNVWEKDLDSVYKTYGYCDLFKTLLHMEIRVSFCDIIPRIIYDIKLDLDVFLNDPHNYSLNAFEELLDYFARPKLKNICYKLNVKQFITKAKSLPQVPLLVEFARDAVRKYLIERFSVRRSSQFYTVVKWLPISIYHKKILSFETKLYRHPC</sequence>
<dbReference type="Pfam" id="PF00023">
    <property type="entry name" value="Ank"/>
    <property type="match status" value="1"/>
</dbReference>
<accession>A0AA38I7B8</accession>
<name>A0AA38I7B8_9CUCU</name>
<organism evidence="2 3">
    <name type="scientific">Zophobas morio</name>
    <dbReference type="NCBI Taxonomy" id="2755281"/>
    <lineage>
        <taxon>Eukaryota</taxon>
        <taxon>Metazoa</taxon>
        <taxon>Ecdysozoa</taxon>
        <taxon>Arthropoda</taxon>
        <taxon>Hexapoda</taxon>
        <taxon>Insecta</taxon>
        <taxon>Pterygota</taxon>
        <taxon>Neoptera</taxon>
        <taxon>Endopterygota</taxon>
        <taxon>Coleoptera</taxon>
        <taxon>Polyphaga</taxon>
        <taxon>Cucujiformia</taxon>
        <taxon>Tenebrionidae</taxon>
        <taxon>Zophobas</taxon>
    </lineage>
</organism>
<feature type="repeat" description="ANK" evidence="1">
    <location>
        <begin position="121"/>
        <end position="153"/>
    </location>
</feature>
<dbReference type="InterPro" id="IPR002110">
    <property type="entry name" value="Ankyrin_rpt"/>
</dbReference>
<protein>
    <submittedName>
        <fullName evidence="2">Uncharacterized protein</fullName>
    </submittedName>
</protein>
<dbReference type="PANTHER" id="PTHR24118">
    <property type="entry name" value="POTE ANKYRIN DOMAIN"/>
    <property type="match status" value="1"/>
</dbReference>
<dbReference type="Proteomes" id="UP001168821">
    <property type="component" value="Unassembled WGS sequence"/>
</dbReference>
<keyword evidence="3" id="KW-1185">Reference proteome</keyword>
<evidence type="ECO:0000313" key="2">
    <source>
        <dbReference type="EMBL" id="KAJ3650299.1"/>
    </source>
</evidence>
<gene>
    <name evidence="2" type="ORF">Zmor_021996</name>
</gene>
<dbReference type="EMBL" id="JALNTZ010000006">
    <property type="protein sequence ID" value="KAJ3650299.1"/>
    <property type="molecule type" value="Genomic_DNA"/>
</dbReference>
<keyword evidence="1" id="KW-0040">ANK repeat</keyword>
<dbReference type="AlphaFoldDB" id="A0AA38I7B8"/>
<dbReference type="Gene3D" id="1.25.40.20">
    <property type="entry name" value="Ankyrin repeat-containing domain"/>
    <property type="match status" value="1"/>
</dbReference>
<dbReference type="PROSITE" id="PS50297">
    <property type="entry name" value="ANK_REP_REGION"/>
    <property type="match status" value="1"/>
</dbReference>